<comment type="caution">
    <text evidence="1">The sequence shown here is derived from an EMBL/GenBank/DDBJ whole genome shotgun (WGS) entry which is preliminary data.</text>
</comment>
<name>A0ACB1ACG0_MELEN</name>
<evidence type="ECO:0000313" key="1">
    <source>
        <dbReference type="EMBL" id="CAK5088706.1"/>
    </source>
</evidence>
<dbReference type="EMBL" id="CAVMJV010000073">
    <property type="protein sequence ID" value="CAK5088706.1"/>
    <property type="molecule type" value="Genomic_DNA"/>
</dbReference>
<reference evidence="1" key="1">
    <citation type="submission" date="2023-11" db="EMBL/GenBank/DDBJ databases">
        <authorList>
            <person name="Poullet M."/>
        </authorList>
    </citation>
    <scope>NUCLEOTIDE SEQUENCE</scope>
    <source>
        <strain evidence="1">E1834</strain>
    </source>
</reference>
<gene>
    <name evidence="1" type="ORF">MENTE1834_LOCUS36376</name>
</gene>
<dbReference type="Proteomes" id="UP001497535">
    <property type="component" value="Unassembled WGS sequence"/>
</dbReference>
<keyword evidence="2" id="KW-1185">Reference proteome</keyword>
<accession>A0ACB1ACG0</accession>
<sequence>MEKYWGNIKGRLISKNEDGGNRKVENDLYYFLIEILKVIDGKLLLDKETFGKIKENLYLEKISKYFVEYSKINFDVLTEIQRQFVKEICKVEEKEILDEWVLKIEKRIKELKQMNEQLDIGLCSRGRVYCRDSADRKSNSQISGIVNSRKF</sequence>
<evidence type="ECO:0000313" key="2">
    <source>
        <dbReference type="Proteomes" id="UP001497535"/>
    </source>
</evidence>
<protein>
    <submittedName>
        <fullName evidence="1">Uncharacterized protein</fullName>
    </submittedName>
</protein>
<proteinExistence type="predicted"/>
<organism evidence="1 2">
    <name type="scientific">Meloidogyne enterolobii</name>
    <name type="common">Root-knot nematode worm</name>
    <name type="synonym">Meloidogyne mayaguensis</name>
    <dbReference type="NCBI Taxonomy" id="390850"/>
    <lineage>
        <taxon>Eukaryota</taxon>
        <taxon>Metazoa</taxon>
        <taxon>Ecdysozoa</taxon>
        <taxon>Nematoda</taxon>
        <taxon>Chromadorea</taxon>
        <taxon>Rhabditida</taxon>
        <taxon>Tylenchina</taxon>
        <taxon>Tylenchomorpha</taxon>
        <taxon>Tylenchoidea</taxon>
        <taxon>Meloidogynidae</taxon>
        <taxon>Meloidogyninae</taxon>
        <taxon>Meloidogyne</taxon>
    </lineage>
</organism>